<sequence>MLARGSYVQWRCRIMRYIDLKPNHKLIKQCIFDGPYKFKQITVPATYADGEHVAQEGRVVEETYETFTSREVETLESYYSRCSMMMNQMVRNKLKADTIQVKVQLLLELQLEWLRVVTIVKQAIDLDTISYHKLFEILKQHHNKVNELRAERIAKTANSLALVSTTHGKHFNILKHKKLTINKHHYHHLHQDKQHNPEHMLLPEAKECRLAMQVKDSAYHKEKILLCKKDKAGGNNDTWTDLVHAHEGPSDIKENKITNLKLGLHEKWLRFSQWLRNANHIQTLDLADIYEKFVYEDNLIYRRYLESKKAMITTPISSALFSNNVVHNFKESSSDEKDERSREEYLRDLDLEFHERALLASTWKTFEGNTRNLGSILEETRQEYDFTPKEGLKNKSHTVETKLEIFVTPSGSASVCVWKSCNSV</sequence>
<proteinExistence type="predicted"/>
<dbReference type="AlphaFoldDB" id="A0A6L2MTC4"/>
<dbReference type="EMBL" id="BKCJ010007119">
    <property type="protein sequence ID" value="GEU75625.1"/>
    <property type="molecule type" value="Genomic_DNA"/>
</dbReference>
<protein>
    <submittedName>
        <fullName evidence="1">Retrovirus-related Pol polyprotein from transposon TNT 1-94</fullName>
    </submittedName>
</protein>
<comment type="caution">
    <text evidence="1">The sequence shown here is derived from an EMBL/GenBank/DDBJ whole genome shotgun (WGS) entry which is preliminary data.</text>
</comment>
<organism evidence="1">
    <name type="scientific">Tanacetum cinerariifolium</name>
    <name type="common">Dalmatian daisy</name>
    <name type="synonym">Chrysanthemum cinerariifolium</name>
    <dbReference type="NCBI Taxonomy" id="118510"/>
    <lineage>
        <taxon>Eukaryota</taxon>
        <taxon>Viridiplantae</taxon>
        <taxon>Streptophyta</taxon>
        <taxon>Embryophyta</taxon>
        <taxon>Tracheophyta</taxon>
        <taxon>Spermatophyta</taxon>
        <taxon>Magnoliopsida</taxon>
        <taxon>eudicotyledons</taxon>
        <taxon>Gunneridae</taxon>
        <taxon>Pentapetalae</taxon>
        <taxon>asterids</taxon>
        <taxon>campanulids</taxon>
        <taxon>Asterales</taxon>
        <taxon>Asteraceae</taxon>
        <taxon>Asteroideae</taxon>
        <taxon>Anthemideae</taxon>
        <taxon>Anthemidinae</taxon>
        <taxon>Tanacetum</taxon>
    </lineage>
</organism>
<gene>
    <name evidence="1" type="ORF">Tci_047603</name>
</gene>
<reference evidence="1" key="1">
    <citation type="journal article" date="2019" name="Sci. Rep.">
        <title>Draft genome of Tanacetum cinerariifolium, the natural source of mosquito coil.</title>
        <authorList>
            <person name="Yamashiro T."/>
            <person name="Shiraishi A."/>
            <person name="Satake H."/>
            <person name="Nakayama K."/>
        </authorList>
    </citation>
    <scope>NUCLEOTIDE SEQUENCE</scope>
</reference>
<accession>A0A6L2MTC4</accession>
<name>A0A6L2MTC4_TANCI</name>
<evidence type="ECO:0000313" key="1">
    <source>
        <dbReference type="EMBL" id="GEU75625.1"/>
    </source>
</evidence>